<comment type="function">
    <text evidence="8">Part of the ABC transporter complex UgpBAEC involved in sn-glycerol-3-phosphate (G3P) import. Binds G3P.</text>
</comment>
<accession>A0A1M6WFR2</accession>
<feature type="signal peptide" evidence="9">
    <location>
        <begin position="1"/>
        <end position="26"/>
    </location>
</feature>
<dbReference type="NCBIfam" id="NF008211">
    <property type="entry name" value="PRK10974.1"/>
    <property type="match status" value="1"/>
</dbReference>
<keyword evidence="5" id="KW-0813">Transport</keyword>
<protein>
    <recommendedName>
        <fullName evidence="4">sn-glycerol-3-phosphate-binding periplasmic protein UgpB</fullName>
    </recommendedName>
</protein>
<evidence type="ECO:0000256" key="5">
    <source>
        <dbReference type="ARBA" id="ARBA00022448"/>
    </source>
</evidence>
<dbReference type="SUPFAM" id="SSF53850">
    <property type="entry name" value="Periplasmic binding protein-like II"/>
    <property type="match status" value="1"/>
</dbReference>
<evidence type="ECO:0000313" key="11">
    <source>
        <dbReference type="Proteomes" id="UP000189935"/>
    </source>
</evidence>
<comment type="subcellular location">
    <subcellularLocation>
        <location evidence="1">Periplasm</location>
    </subcellularLocation>
</comment>
<evidence type="ECO:0000256" key="8">
    <source>
        <dbReference type="ARBA" id="ARBA00034473"/>
    </source>
</evidence>
<evidence type="ECO:0000256" key="3">
    <source>
        <dbReference type="ARBA" id="ARBA00011557"/>
    </source>
</evidence>
<evidence type="ECO:0000256" key="4">
    <source>
        <dbReference type="ARBA" id="ARBA00017470"/>
    </source>
</evidence>
<keyword evidence="7" id="KW-0574">Periplasm</keyword>
<dbReference type="Gene3D" id="3.40.190.10">
    <property type="entry name" value="Periplasmic binding protein-like II"/>
    <property type="match status" value="2"/>
</dbReference>
<dbReference type="RefSeq" id="WP_079541604.1">
    <property type="nucleotide sequence ID" value="NZ_LT670844.1"/>
</dbReference>
<dbReference type="Pfam" id="PF13416">
    <property type="entry name" value="SBP_bac_8"/>
    <property type="match status" value="1"/>
</dbReference>
<dbReference type="InterPro" id="IPR006059">
    <property type="entry name" value="SBP"/>
</dbReference>
<comment type="subunit">
    <text evidence="3">The complex is composed of two ATP-binding proteins (UgpC), two transmembrane proteins (UgpA and UgpE) and a solute-binding protein (UgpB).</text>
</comment>
<evidence type="ECO:0000256" key="9">
    <source>
        <dbReference type="SAM" id="SignalP"/>
    </source>
</evidence>
<dbReference type="AlphaFoldDB" id="A0A1M6WFR2"/>
<evidence type="ECO:0000256" key="1">
    <source>
        <dbReference type="ARBA" id="ARBA00004418"/>
    </source>
</evidence>
<dbReference type="Proteomes" id="UP000189935">
    <property type="component" value="Chromosome I"/>
</dbReference>
<organism evidence="10 11">
    <name type="scientific">Bradyrhizobium lablabi</name>
    <dbReference type="NCBI Taxonomy" id="722472"/>
    <lineage>
        <taxon>Bacteria</taxon>
        <taxon>Pseudomonadati</taxon>
        <taxon>Pseudomonadota</taxon>
        <taxon>Alphaproteobacteria</taxon>
        <taxon>Hyphomicrobiales</taxon>
        <taxon>Nitrobacteraceae</taxon>
        <taxon>Bradyrhizobium</taxon>
    </lineage>
</organism>
<reference evidence="10 11" key="1">
    <citation type="submission" date="2016-11" db="EMBL/GenBank/DDBJ databases">
        <authorList>
            <person name="Jaros S."/>
            <person name="Januszkiewicz K."/>
            <person name="Wedrychowicz H."/>
        </authorList>
    </citation>
    <scope>NUCLEOTIDE SEQUENCE [LARGE SCALE GENOMIC DNA]</scope>
    <source>
        <strain evidence="10 11">GAS499</strain>
    </source>
</reference>
<evidence type="ECO:0000256" key="6">
    <source>
        <dbReference type="ARBA" id="ARBA00022729"/>
    </source>
</evidence>
<gene>
    <name evidence="10" type="ORF">SAMN05444159_4545</name>
</gene>
<dbReference type="PANTHER" id="PTHR43649">
    <property type="entry name" value="ARABINOSE-BINDING PROTEIN-RELATED"/>
    <property type="match status" value="1"/>
</dbReference>
<sequence>MVKSVLRFLQLAAVIAMVGVASPAKAATDIMWWHAMSGELGRQLEKLAADFNASQSDYKIVPSYKGNYTETVTAAIFAFRSRSQPAIVQVNEIATATMMAARGAIYPVFELMRDEHELFSPSAYLPAVTGYYSDAAGNMLSFPFNASTPILYYNKDLFRAAGLDPEIAPKTWAEVGAVAKRLRASGAACGFTTSWPSWINVENFSAFHNLPIASRANGFEGLDAALNFNNPLLVRHIAQLAEWQTTKMFDYGGRATTAEPRFQNGECGIFIGSSATRADIKANSKFEVGYGMLPYWGDVVGAPQNTIIGGATLWVLRGRPAAEYQGVAKFFGYLSKPEVQAAWHQNTGYLPVTRAAFDLTRAQGFYDRNPGAAISIEQITLKPPTENSKGIRLGSFVLVRDVIDDELEQAFAGKKTAQAALDSAVERGNRLLRQFERANPDR</sequence>
<dbReference type="PANTHER" id="PTHR43649:SF31">
    <property type="entry name" value="SN-GLYCEROL-3-PHOSPHATE-BINDING PERIPLASMIC PROTEIN UGPB"/>
    <property type="match status" value="1"/>
</dbReference>
<dbReference type="EMBL" id="LT670844">
    <property type="protein sequence ID" value="SHK92622.1"/>
    <property type="molecule type" value="Genomic_DNA"/>
</dbReference>
<comment type="similarity">
    <text evidence="2">Belongs to the bacterial solute-binding protein 1 family.</text>
</comment>
<dbReference type="CDD" id="cd14748">
    <property type="entry name" value="PBP2_UgpB"/>
    <property type="match status" value="1"/>
</dbReference>
<evidence type="ECO:0000313" key="10">
    <source>
        <dbReference type="EMBL" id="SHK92622.1"/>
    </source>
</evidence>
<dbReference type="GO" id="GO:0042597">
    <property type="term" value="C:periplasmic space"/>
    <property type="evidence" value="ECO:0007669"/>
    <property type="project" value="UniProtKB-SubCell"/>
</dbReference>
<keyword evidence="6 9" id="KW-0732">Signal</keyword>
<proteinExistence type="inferred from homology"/>
<evidence type="ECO:0000256" key="7">
    <source>
        <dbReference type="ARBA" id="ARBA00022764"/>
    </source>
</evidence>
<evidence type="ECO:0000256" key="2">
    <source>
        <dbReference type="ARBA" id="ARBA00008520"/>
    </source>
</evidence>
<dbReference type="OrthoDB" id="9762335at2"/>
<dbReference type="InterPro" id="IPR050490">
    <property type="entry name" value="Bact_solute-bd_prot1"/>
</dbReference>
<name>A0A1M6WFR2_9BRAD</name>
<feature type="chain" id="PRO_5013314283" description="sn-glycerol-3-phosphate-binding periplasmic protein UgpB" evidence="9">
    <location>
        <begin position="27"/>
        <end position="442"/>
    </location>
</feature>